<proteinExistence type="predicted"/>
<dbReference type="RefSeq" id="WP_344068850.1">
    <property type="nucleotide sequence ID" value="NZ_BAAAPN010000104.1"/>
</dbReference>
<evidence type="ECO:0000313" key="2">
    <source>
        <dbReference type="Proteomes" id="UP001501475"/>
    </source>
</evidence>
<keyword evidence="2" id="KW-1185">Reference proteome</keyword>
<gene>
    <name evidence="1" type="ORF">GCM10009810_35400</name>
</gene>
<reference evidence="2" key="1">
    <citation type="journal article" date="2019" name="Int. J. Syst. Evol. Microbiol.">
        <title>The Global Catalogue of Microorganisms (GCM) 10K type strain sequencing project: providing services to taxonomists for standard genome sequencing and annotation.</title>
        <authorList>
            <consortium name="The Broad Institute Genomics Platform"/>
            <consortium name="The Broad Institute Genome Sequencing Center for Infectious Disease"/>
            <person name="Wu L."/>
            <person name="Ma J."/>
        </authorList>
    </citation>
    <scope>NUCLEOTIDE SEQUENCE [LARGE SCALE GENOMIC DNA]</scope>
    <source>
        <strain evidence="2">JCM 15591</strain>
    </source>
</reference>
<protein>
    <recommendedName>
        <fullName evidence="3">META domain-containing protein</fullName>
    </recommendedName>
</protein>
<evidence type="ECO:0000313" key="1">
    <source>
        <dbReference type="EMBL" id="GAA1775344.1"/>
    </source>
</evidence>
<name>A0ABP4XAH3_9MICO</name>
<dbReference type="Proteomes" id="UP001501475">
    <property type="component" value="Unassembled WGS sequence"/>
</dbReference>
<evidence type="ECO:0008006" key="3">
    <source>
        <dbReference type="Google" id="ProtNLM"/>
    </source>
</evidence>
<dbReference type="EMBL" id="BAAAPN010000104">
    <property type="protein sequence ID" value="GAA1775344.1"/>
    <property type="molecule type" value="Genomic_DNA"/>
</dbReference>
<comment type="caution">
    <text evidence="1">The sequence shown here is derived from an EMBL/GenBank/DDBJ whole genome shotgun (WGS) entry which is preliminary data.</text>
</comment>
<accession>A0ABP4XAH3</accession>
<organism evidence="1 2">
    <name type="scientific">Nostocoides vanveenii</name>
    <dbReference type="NCBI Taxonomy" id="330835"/>
    <lineage>
        <taxon>Bacteria</taxon>
        <taxon>Bacillati</taxon>
        <taxon>Actinomycetota</taxon>
        <taxon>Actinomycetes</taxon>
        <taxon>Micrococcales</taxon>
        <taxon>Intrasporangiaceae</taxon>
        <taxon>Nostocoides</taxon>
    </lineage>
</organism>
<sequence length="176" mass="18268">MTTPGLLRIGGVRIDVGVGDDVVLLGDEGQVLMTMTRTSTPTTDSEPVAARPATPNDLIGDWRLTYLAAEPKRTFGDISVLRIRAGDGGDSLDWTVASGCPIRQGTLRITTSGDQQQVAPGRSETAPAAAAVCDPKAEVLLAAHFMAGATSYGMTADGRLVLEGSGAPVLAVFERT</sequence>